<evidence type="ECO:0000256" key="1">
    <source>
        <dbReference type="ARBA" id="ARBA00022612"/>
    </source>
</evidence>
<gene>
    <name evidence="5" type="ORF">FJU11_00580</name>
</gene>
<dbReference type="EMBL" id="VHLH01000001">
    <property type="protein sequence ID" value="TPW32755.1"/>
    <property type="molecule type" value="Genomic_DNA"/>
</dbReference>
<comment type="caution">
    <text evidence="5">The sequence shown here is derived from an EMBL/GenBank/DDBJ whole genome shotgun (WGS) entry which is preliminary data.</text>
</comment>
<evidence type="ECO:0000313" key="6">
    <source>
        <dbReference type="Proteomes" id="UP000320314"/>
    </source>
</evidence>
<organism evidence="5 6">
    <name type="scientific">Pararhizobium mangrovi</name>
    <dbReference type="NCBI Taxonomy" id="2590452"/>
    <lineage>
        <taxon>Bacteria</taxon>
        <taxon>Pseudomonadati</taxon>
        <taxon>Pseudomonadota</taxon>
        <taxon>Alphaproteobacteria</taxon>
        <taxon>Hyphomicrobiales</taxon>
        <taxon>Rhizobiaceae</taxon>
        <taxon>Rhizobium/Agrobacterium group</taxon>
        <taxon>Pararhizobium</taxon>
    </lineage>
</organism>
<dbReference type="AlphaFoldDB" id="A0A506UHF7"/>
<evidence type="ECO:0000256" key="2">
    <source>
        <dbReference type="ARBA" id="ARBA00022670"/>
    </source>
</evidence>
<dbReference type="Pfam" id="PF04586">
    <property type="entry name" value="Peptidase_S78"/>
    <property type="match status" value="1"/>
</dbReference>
<keyword evidence="2 5" id="KW-0645">Protease</keyword>
<keyword evidence="1" id="KW-1188">Viral release from host cell</keyword>
<feature type="domain" description="Prohead serine protease" evidence="4">
    <location>
        <begin position="22"/>
        <end position="168"/>
    </location>
</feature>
<dbReference type="InterPro" id="IPR054613">
    <property type="entry name" value="Peptidase_S78_dom"/>
</dbReference>
<dbReference type="GO" id="GO:0006508">
    <property type="term" value="P:proteolysis"/>
    <property type="evidence" value="ECO:0007669"/>
    <property type="project" value="UniProtKB-KW"/>
</dbReference>
<dbReference type="RefSeq" id="WP_141165057.1">
    <property type="nucleotide sequence ID" value="NZ_VHLH01000001.1"/>
</dbReference>
<reference evidence="5 6" key="1">
    <citation type="submission" date="2019-06" db="EMBL/GenBank/DDBJ databases">
        <authorList>
            <person name="Li M."/>
        </authorList>
    </citation>
    <scope>NUCLEOTIDE SEQUENCE [LARGE SCALE GENOMIC DNA]</scope>
    <source>
        <strain evidence="5 6">BGMRC6574</strain>
    </source>
</reference>
<keyword evidence="6" id="KW-1185">Reference proteome</keyword>
<dbReference type="GO" id="GO:0008233">
    <property type="term" value="F:peptidase activity"/>
    <property type="evidence" value="ECO:0007669"/>
    <property type="project" value="UniProtKB-KW"/>
</dbReference>
<evidence type="ECO:0000256" key="3">
    <source>
        <dbReference type="ARBA" id="ARBA00022801"/>
    </source>
</evidence>
<name>A0A506UHF7_9HYPH</name>
<proteinExistence type="predicted"/>
<keyword evidence="3" id="KW-0378">Hydrolase</keyword>
<evidence type="ECO:0000259" key="4">
    <source>
        <dbReference type="Pfam" id="PF04586"/>
    </source>
</evidence>
<accession>A0A506UHF7</accession>
<sequence>MTTDGVGSGRQVKFADWRLETVEGDGRFAGYASVFGAVDLGRDAIERGAFARSIERRGPGGVRMLYQHDPAEPIGAWTAIREDGRGLYVEGQLASGVERAREVHALMKAGALDGLSIGFETVRARTDAKTGVRRILEADLWEISVVTFPMLPEARVSRVKHASLPHTKRDLERRLMHDAGLTRSEARTLMAKGFDGLSGMQDAAVADTEGLVARIRAAARMMNGTTRT</sequence>
<dbReference type="InterPro" id="IPR006433">
    <property type="entry name" value="Prohead_protease"/>
</dbReference>
<dbReference type="OrthoDB" id="9804926at2"/>
<dbReference type="NCBIfam" id="TIGR01543">
    <property type="entry name" value="proheadase_HK97"/>
    <property type="match status" value="1"/>
</dbReference>
<protein>
    <submittedName>
        <fullName evidence="5">HK97 family phage prohead protease</fullName>
    </submittedName>
</protein>
<dbReference type="SUPFAM" id="SSF50789">
    <property type="entry name" value="Herpes virus serine proteinase, assemblin"/>
    <property type="match status" value="1"/>
</dbReference>
<evidence type="ECO:0000313" key="5">
    <source>
        <dbReference type="EMBL" id="TPW32755.1"/>
    </source>
</evidence>
<dbReference type="Proteomes" id="UP000320314">
    <property type="component" value="Unassembled WGS sequence"/>
</dbReference>